<feature type="compositionally biased region" description="Basic and acidic residues" evidence="1">
    <location>
        <begin position="133"/>
        <end position="145"/>
    </location>
</feature>
<comment type="caution">
    <text evidence="2">The sequence shown here is derived from an EMBL/GenBank/DDBJ whole genome shotgun (WGS) entry which is preliminary data.</text>
</comment>
<dbReference type="PANTHER" id="PTHR35991:SF1">
    <property type="entry name" value="CA-RESPONSIVE PROTEIN"/>
    <property type="match status" value="1"/>
</dbReference>
<keyword evidence="3" id="KW-1185">Reference proteome</keyword>
<protein>
    <submittedName>
        <fullName evidence="2">Uncharacterized protein</fullName>
    </submittedName>
</protein>
<reference evidence="2 3" key="1">
    <citation type="journal article" date="2023" name="Hortic Res">
        <title>Pangenome of water caltrop reveals structural variations and asymmetric subgenome divergence after allopolyploidization.</title>
        <authorList>
            <person name="Zhang X."/>
            <person name="Chen Y."/>
            <person name="Wang L."/>
            <person name="Yuan Y."/>
            <person name="Fang M."/>
            <person name="Shi L."/>
            <person name="Lu R."/>
            <person name="Comes H.P."/>
            <person name="Ma Y."/>
            <person name="Chen Y."/>
            <person name="Huang G."/>
            <person name="Zhou Y."/>
            <person name="Zheng Z."/>
            <person name="Qiu Y."/>
        </authorList>
    </citation>
    <scope>NUCLEOTIDE SEQUENCE [LARGE SCALE GENOMIC DNA]</scope>
    <source>
        <strain evidence="2">F231</strain>
    </source>
</reference>
<evidence type="ECO:0000313" key="2">
    <source>
        <dbReference type="EMBL" id="KAK4790074.1"/>
    </source>
</evidence>
<accession>A0AAN7LR78</accession>
<gene>
    <name evidence="2" type="ORF">SAY86_017378</name>
</gene>
<dbReference type="AlphaFoldDB" id="A0AAN7LR78"/>
<proteinExistence type="predicted"/>
<dbReference type="PANTHER" id="PTHR35991">
    <property type="entry name" value="CA-RESPONSIVE PROTEIN"/>
    <property type="match status" value="1"/>
</dbReference>
<dbReference type="EMBL" id="JAXQNO010000010">
    <property type="protein sequence ID" value="KAK4790074.1"/>
    <property type="molecule type" value="Genomic_DNA"/>
</dbReference>
<evidence type="ECO:0000313" key="3">
    <source>
        <dbReference type="Proteomes" id="UP001346149"/>
    </source>
</evidence>
<evidence type="ECO:0000256" key="1">
    <source>
        <dbReference type="SAM" id="MobiDB-lite"/>
    </source>
</evidence>
<organism evidence="2 3">
    <name type="scientific">Trapa natans</name>
    <name type="common">Water chestnut</name>
    <dbReference type="NCBI Taxonomy" id="22666"/>
    <lineage>
        <taxon>Eukaryota</taxon>
        <taxon>Viridiplantae</taxon>
        <taxon>Streptophyta</taxon>
        <taxon>Embryophyta</taxon>
        <taxon>Tracheophyta</taxon>
        <taxon>Spermatophyta</taxon>
        <taxon>Magnoliopsida</taxon>
        <taxon>eudicotyledons</taxon>
        <taxon>Gunneridae</taxon>
        <taxon>Pentapetalae</taxon>
        <taxon>rosids</taxon>
        <taxon>malvids</taxon>
        <taxon>Myrtales</taxon>
        <taxon>Lythraceae</taxon>
        <taxon>Trapa</taxon>
    </lineage>
</organism>
<name>A0AAN7LR78_TRANT</name>
<feature type="region of interest" description="Disordered" evidence="1">
    <location>
        <begin position="99"/>
        <end position="159"/>
    </location>
</feature>
<dbReference type="Proteomes" id="UP001346149">
    <property type="component" value="Unassembled WGS sequence"/>
</dbReference>
<sequence>MNHRLASHKVNKALRLKAHLSCSQISKVKFASFGTHAGTAEKKLSCIPLIGCFTKVPLTPEMFGGDPCPNVMKKLSVEQAQQDSVRACGRRRLPESSTSCEIAVGGRPVRRHGHVSGSRTPEEEKRSKKKSKKADLEREDEHSVDESDENEAEKSQLGTEPISQGKLELICLYLFTSSGSAIQRRMKQQYDQVVKSNESIGLTLAQVGQFTNCLVEAKNELEHKSEIIHRKFSIAKALLLKSDWSSSNRVLKQIYKLELEKKRLEEDTFVYNWLQWQLKFSPAYKKMLEISACLELKTKPSKLLESEDANLPDISFEELLAQEKKDSFWQKLGKSRTQFG</sequence>